<feature type="non-terminal residue" evidence="1">
    <location>
        <position position="200"/>
    </location>
</feature>
<dbReference type="Gene3D" id="3.40.50.1820">
    <property type="entry name" value="alpha/beta hydrolase"/>
    <property type="match status" value="1"/>
</dbReference>
<dbReference type="SUPFAM" id="SSF53474">
    <property type="entry name" value="alpha/beta-Hydrolases"/>
    <property type="match status" value="1"/>
</dbReference>
<evidence type="ECO:0008006" key="2">
    <source>
        <dbReference type="Google" id="ProtNLM"/>
    </source>
</evidence>
<name>A0A382T6T5_9ZZZZ</name>
<sequence length="200" mass="20016">MASRSYAVDVACADGSGVAAVACVNDGVIVACAAAGAYPSYVALTPVKVIGSSVARAGPFPGVLYNHGGSGTALGGDPIEAVGQLACSGYLAFAKRRTQDPIADAYSEALAGLAEFEALAATNLDADRTGVMGYSRGGLFSLRLAETETGRFAAAALMASAPGRGTWYAPGGDGSTTMDDYLADIGLIDADTAFLVMVAN</sequence>
<dbReference type="AlphaFoldDB" id="A0A382T6T5"/>
<dbReference type="EMBL" id="UINC01134126">
    <property type="protein sequence ID" value="SVD17465.1"/>
    <property type="molecule type" value="Genomic_DNA"/>
</dbReference>
<protein>
    <recommendedName>
        <fullName evidence="2">Dienelactone hydrolase domain-containing protein</fullName>
    </recommendedName>
</protein>
<dbReference type="InterPro" id="IPR029058">
    <property type="entry name" value="AB_hydrolase_fold"/>
</dbReference>
<proteinExistence type="predicted"/>
<organism evidence="1">
    <name type="scientific">marine metagenome</name>
    <dbReference type="NCBI Taxonomy" id="408172"/>
    <lineage>
        <taxon>unclassified sequences</taxon>
        <taxon>metagenomes</taxon>
        <taxon>ecological metagenomes</taxon>
    </lineage>
</organism>
<gene>
    <name evidence="1" type="ORF">METZ01_LOCUS370319</name>
</gene>
<evidence type="ECO:0000313" key="1">
    <source>
        <dbReference type="EMBL" id="SVD17465.1"/>
    </source>
</evidence>
<reference evidence="1" key="1">
    <citation type="submission" date="2018-05" db="EMBL/GenBank/DDBJ databases">
        <authorList>
            <person name="Lanie J.A."/>
            <person name="Ng W.-L."/>
            <person name="Kazmierczak K.M."/>
            <person name="Andrzejewski T.M."/>
            <person name="Davidsen T.M."/>
            <person name="Wayne K.J."/>
            <person name="Tettelin H."/>
            <person name="Glass J.I."/>
            <person name="Rusch D."/>
            <person name="Podicherti R."/>
            <person name="Tsui H.-C.T."/>
            <person name="Winkler M.E."/>
        </authorList>
    </citation>
    <scope>NUCLEOTIDE SEQUENCE</scope>
</reference>
<accession>A0A382T6T5</accession>